<dbReference type="PANTHER" id="PTHR21366">
    <property type="entry name" value="GLYOXALASE FAMILY PROTEIN"/>
    <property type="match status" value="1"/>
</dbReference>
<dbReference type="InterPro" id="IPR050383">
    <property type="entry name" value="GlyoxalaseI/FosfomycinResist"/>
</dbReference>
<evidence type="ECO:0000313" key="2">
    <source>
        <dbReference type="EMBL" id="MBL4927459.1"/>
    </source>
</evidence>
<dbReference type="PROSITE" id="PS51819">
    <property type="entry name" value="VOC"/>
    <property type="match status" value="1"/>
</dbReference>
<dbReference type="PANTHER" id="PTHR21366:SF22">
    <property type="entry name" value="VOC DOMAIN-CONTAINING PROTEIN"/>
    <property type="match status" value="1"/>
</dbReference>
<dbReference type="AlphaFoldDB" id="A0A8J7SV51"/>
<organism evidence="2 3">
    <name type="scientific">Fuscibacter oryzae</name>
    <dbReference type="NCBI Taxonomy" id="2803939"/>
    <lineage>
        <taxon>Bacteria</taxon>
        <taxon>Pseudomonadati</taxon>
        <taxon>Pseudomonadota</taxon>
        <taxon>Alphaproteobacteria</taxon>
        <taxon>Rhodobacterales</taxon>
        <taxon>Paracoccaceae</taxon>
        <taxon>Fuscibacter</taxon>
    </lineage>
</organism>
<name>A0A8J7SV51_9RHOB</name>
<keyword evidence="3" id="KW-1185">Reference proteome</keyword>
<dbReference type="SUPFAM" id="SSF54593">
    <property type="entry name" value="Glyoxalase/Bleomycin resistance protein/Dihydroxybiphenyl dioxygenase"/>
    <property type="match status" value="1"/>
</dbReference>
<evidence type="ECO:0000313" key="3">
    <source>
        <dbReference type="Proteomes" id="UP000619033"/>
    </source>
</evidence>
<dbReference type="Proteomes" id="UP000619033">
    <property type="component" value="Unassembled WGS sequence"/>
</dbReference>
<reference evidence="2" key="1">
    <citation type="submission" date="2021-01" db="EMBL/GenBank/DDBJ databases">
        <title>Genome seq and assembly of Tabrizicola sp. KVB23.</title>
        <authorList>
            <person name="Chhetri G."/>
        </authorList>
    </citation>
    <scope>NUCLEOTIDE SEQUENCE</scope>
    <source>
        <strain evidence="2">KVB23</strain>
    </source>
</reference>
<dbReference type="EMBL" id="JAESVP010000002">
    <property type="protein sequence ID" value="MBL4927459.1"/>
    <property type="molecule type" value="Genomic_DNA"/>
</dbReference>
<gene>
    <name evidence="2" type="ORF">JI744_05000</name>
</gene>
<dbReference type="InterPro" id="IPR037523">
    <property type="entry name" value="VOC_core"/>
</dbReference>
<evidence type="ECO:0000259" key="1">
    <source>
        <dbReference type="PROSITE" id="PS51819"/>
    </source>
</evidence>
<proteinExistence type="predicted"/>
<dbReference type="InterPro" id="IPR004360">
    <property type="entry name" value="Glyas_Fos-R_dOase_dom"/>
</dbReference>
<dbReference type="RefSeq" id="WP_202658588.1">
    <property type="nucleotide sequence ID" value="NZ_JAESVP010000002.1"/>
</dbReference>
<comment type="caution">
    <text evidence="2">The sequence shown here is derived from an EMBL/GenBank/DDBJ whole genome shotgun (WGS) entry which is preliminary data.</text>
</comment>
<feature type="domain" description="VOC" evidence="1">
    <location>
        <begin position="5"/>
        <end position="128"/>
    </location>
</feature>
<dbReference type="InterPro" id="IPR029068">
    <property type="entry name" value="Glyas_Bleomycin-R_OHBP_Dase"/>
</dbReference>
<protein>
    <submittedName>
        <fullName evidence="2">VOC family protein</fullName>
    </submittedName>
</protein>
<accession>A0A8J7SV51</accession>
<dbReference type="Pfam" id="PF00903">
    <property type="entry name" value="Glyoxalase"/>
    <property type="match status" value="1"/>
</dbReference>
<dbReference type="Gene3D" id="3.10.180.10">
    <property type="entry name" value="2,3-Dihydroxybiphenyl 1,2-Dioxygenase, domain 1"/>
    <property type="match status" value="1"/>
</dbReference>
<sequence>MRATAILETVIYADDPAECAAFYVAVLGLVPVRAVPGRFSFLRCGAQMVLIFAPGPSSDAAQQGGIPAHGCHGAGHLCFAAQDAADLDAWVRHLTEKGVAIEHQQQWGAGRSIYFRDPAGNSVEVAERAIWGLGPDGG</sequence>